<dbReference type="PATRIC" id="fig|658445.3.peg.4992"/>
<dbReference type="SUPFAM" id="SSF56925">
    <property type="entry name" value="OMPA-like"/>
    <property type="match status" value="1"/>
</dbReference>
<protein>
    <recommendedName>
        <fullName evidence="4">Outer membrane protein beta-barrel domain-containing protein</fullName>
    </recommendedName>
</protein>
<evidence type="ECO:0000313" key="3">
    <source>
        <dbReference type="Proteomes" id="UP000032303"/>
    </source>
</evidence>
<gene>
    <name evidence="2" type="ORF">H744_2c2943</name>
</gene>
<evidence type="ECO:0000313" key="2">
    <source>
        <dbReference type="EMBL" id="AJR09595.1"/>
    </source>
</evidence>
<dbReference type="HOGENOM" id="CLU_1617460_0_0_6"/>
<dbReference type="Gene3D" id="2.40.160.20">
    <property type="match status" value="1"/>
</dbReference>
<dbReference type="KEGG" id="pgb:H744_2c2943"/>
<proteinExistence type="predicted"/>
<dbReference type="OrthoDB" id="5822492at2"/>
<evidence type="ECO:0000256" key="1">
    <source>
        <dbReference type="SAM" id="SignalP"/>
    </source>
</evidence>
<dbReference type="Proteomes" id="UP000032303">
    <property type="component" value="Chromosome 2"/>
</dbReference>
<dbReference type="AlphaFoldDB" id="A0A0C5X2L8"/>
<name>A0A0C5X2L8_9GAMM</name>
<keyword evidence="3" id="KW-1185">Reference proteome</keyword>
<accession>A0A0C5X2L8</accession>
<evidence type="ECO:0008006" key="4">
    <source>
        <dbReference type="Google" id="ProtNLM"/>
    </source>
</evidence>
<reference evidence="2 3" key="1">
    <citation type="submission" date="2013-05" db="EMBL/GenBank/DDBJ databases">
        <title>Complete genome sequence of the lipase-producing bacterium Photobacterium gaetbulicola Gung47.</title>
        <authorList>
            <person name="Kim Y.-O."/>
        </authorList>
    </citation>
    <scope>NUCLEOTIDE SEQUENCE [LARGE SCALE GENOMIC DNA]</scope>
    <source>
        <strain evidence="2 3">Gung47</strain>
    </source>
</reference>
<organism evidence="2 3">
    <name type="scientific">Photobacterium gaetbulicola Gung47</name>
    <dbReference type="NCBI Taxonomy" id="658445"/>
    <lineage>
        <taxon>Bacteria</taxon>
        <taxon>Pseudomonadati</taxon>
        <taxon>Pseudomonadota</taxon>
        <taxon>Gammaproteobacteria</taxon>
        <taxon>Vibrionales</taxon>
        <taxon>Vibrionaceae</taxon>
        <taxon>Photobacterium</taxon>
    </lineage>
</organism>
<feature type="signal peptide" evidence="1">
    <location>
        <begin position="1"/>
        <end position="24"/>
    </location>
</feature>
<dbReference type="InterPro" id="IPR011250">
    <property type="entry name" value="OMP/PagP_B-barrel"/>
</dbReference>
<dbReference type="EMBL" id="CP005974">
    <property type="protein sequence ID" value="AJR09595.1"/>
    <property type="molecule type" value="Genomic_DNA"/>
</dbReference>
<feature type="chain" id="PRO_5002195577" description="Outer membrane protein beta-barrel domain-containing protein" evidence="1">
    <location>
        <begin position="25"/>
        <end position="167"/>
    </location>
</feature>
<keyword evidence="1" id="KW-0732">Signal</keyword>
<sequence>MGKHWLHQGMLVACVLSCSATVSAANTKDSQSFVGIGITDGTKYESPIEFEPVFRLGAIFDDKHRIAANYSHGFSSGVTSIHFAYDYLYPFTDSGNWQVFGGGSLGYKFGLHDKNDWTFGGQTGIRYRFSAETSVDFGYRVFDTLDDWKEHELGQLGNVYISIDFMM</sequence>